<feature type="domain" description="Glycosyltransferase subfamily 4-like N-terminal" evidence="3">
    <location>
        <begin position="52"/>
        <end position="174"/>
    </location>
</feature>
<evidence type="ECO:0000256" key="1">
    <source>
        <dbReference type="ARBA" id="ARBA00022679"/>
    </source>
</evidence>
<name>A0A6I4HX20_9SPHI</name>
<evidence type="ECO:0000313" key="4">
    <source>
        <dbReference type="EMBL" id="QQL48258.1"/>
    </source>
</evidence>
<dbReference type="Gene3D" id="3.40.50.2000">
    <property type="entry name" value="Glycogen Phosphorylase B"/>
    <property type="match status" value="2"/>
</dbReference>
<dbReference type="PANTHER" id="PTHR46401">
    <property type="entry name" value="GLYCOSYLTRANSFERASE WBBK-RELATED"/>
    <property type="match status" value="1"/>
</dbReference>
<dbReference type="GO" id="GO:0009103">
    <property type="term" value="P:lipopolysaccharide biosynthetic process"/>
    <property type="evidence" value="ECO:0007669"/>
    <property type="project" value="TreeGrafter"/>
</dbReference>
<evidence type="ECO:0000259" key="3">
    <source>
        <dbReference type="Pfam" id="PF13439"/>
    </source>
</evidence>
<dbReference type="KEGG" id="mgik:GO620_008595"/>
<sequence>MNIGFDAKRAFLNRTGLGNYSRWLINGLAKLHTENKYLLYTPKLSTLYAPKGLNTFVKTPTLRLFTSRWRASGIIRDLKRDEIDLYHGLSHELPFGLKRTGIKGIVTVHDVIFMRYPQYFKAIDRFFYKAKLKVACRESDRIVAMSQKTKDDIVDIFGTNPAKIEVIYQGCDPAFKVEAGLDKLEEVRKRYNLPEKYLLNVGTIEERKNLLLLERSLRNIPDIKLVVVGKITKYLDEVQIFIAQNQLRERVIFLHNVPFADLPAIYQGAACFIYPSRYEGFGIPILEALVSKVPVIAATGSCLEEAGGPDSIYVDPDDDRALAKAINSLLSDEQLRNKMIIAGLNYSANFDDEKLIQQYAKLYQQVLDHA</sequence>
<dbReference type="CDD" id="cd03809">
    <property type="entry name" value="GT4_MtfB-like"/>
    <property type="match status" value="1"/>
</dbReference>
<accession>A0A6I4HX20</accession>
<keyword evidence="5" id="KW-1185">Reference proteome</keyword>
<dbReference type="InterPro" id="IPR028098">
    <property type="entry name" value="Glyco_trans_4-like_N"/>
</dbReference>
<gene>
    <name evidence="4" type="ORF">GO620_008595</name>
</gene>
<dbReference type="GO" id="GO:0016757">
    <property type="term" value="F:glycosyltransferase activity"/>
    <property type="evidence" value="ECO:0007669"/>
    <property type="project" value="InterPro"/>
</dbReference>
<dbReference type="AlphaFoldDB" id="A0A6I4HX20"/>
<dbReference type="InterPro" id="IPR001296">
    <property type="entry name" value="Glyco_trans_1"/>
</dbReference>
<feature type="domain" description="Glycosyl transferase family 1" evidence="2">
    <location>
        <begin position="190"/>
        <end position="343"/>
    </location>
</feature>
<reference evidence="4 5" key="1">
    <citation type="submission" date="2020-12" db="EMBL/GenBank/DDBJ databases">
        <title>HMF7856_wgs.fasta genome submission.</title>
        <authorList>
            <person name="Kang H."/>
            <person name="Kim H."/>
            <person name="Joh K."/>
        </authorList>
    </citation>
    <scope>NUCLEOTIDE SEQUENCE [LARGE SCALE GENOMIC DNA]</scope>
    <source>
        <strain evidence="4 5">HMF7856</strain>
    </source>
</reference>
<evidence type="ECO:0000259" key="2">
    <source>
        <dbReference type="Pfam" id="PF00534"/>
    </source>
</evidence>
<dbReference type="RefSeq" id="WP_157524254.1">
    <property type="nucleotide sequence ID" value="NZ_CP066775.1"/>
</dbReference>
<dbReference type="Proteomes" id="UP000429232">
    <property type="component" value="Chromosome"/>
</dbReference>
<organism evidence="4 5">
    <name type="scientific">Mucilaginibacter ginkgonis</name>
    <dbReference type="NCBI Taxonomy" id="2682091"/>
    <lineage>
        <taxon>Bacteria</taxon>
        <taxon>Pseudomonadati</taxon>
        <taxon>Bacteroidota</taxon>
        <taxon>Sphingobacteriia</taxon>
        <taxon>Sphingobacteriales</taxon>
        <taxon>Sphingobacteriaceae</taxon>
        <taxon>Mucilaginibacter</taxon>
    </lineage>
</organism>
<evidence type="ECO:0000313" key="5">
    <source>
        <dbReference type="Proteomes" id="UP000429232"/>
    </source>
</evidence>
<dbReference type="SUPFAM" id="SSF53756">
    <property type="entry name" value="UDP-Glycosyltransferase/glycogen phosphorylase"/>
    <property type="match status" value="1"/>
</dbReference>
<proteinExistence type="predicted"/>
<dbReference type="Pfam" id="PF13439">
    <property type="entry name" value="Glyco_transf_4"/>
    <property type="match status" value="1"/>
</dbReference>
<keyword evidence="1 4" id="KW-0808">Transferase</keyword>
<dbReference type="Pfam" id="PF00534">
    <property type="entry name" value="Glycos_transf_1"/>
    <property type="match status" value="1"/>
</dbReference>
<dbReference type="PANTHER" id="PTHR46401:SF2">
    <property type="entry name" value="GLYCOSYLTRANSFERASE WBBK-RELATED"/>
    <property type="match status" value="1"/>
</dbReference>
<protein>
    <submittedName>
        <fullName evidence="4">Glycosyltransferase family 4 protein</fullName>
    </submittedName>
</protein>
<dbReference type="EMBL" id="CP066775">
    <property type="protein sequence ID" value="QQL48258.1"/>
    <property type="molecule type" value="Genomic_DNA"/>
</dbReference>